<proteinExistence type="predicted"/>
<feature type="chain" id="PRO_5045879576" evidence="1">
    <location>
        <begin position="28"/>
        <end position="168"/>
    </location>
</feature>
<gene>
    <name evidence="3" type="ORF">PQJ73_22940</name>
</gene>
<evidence type="ECO:0000313" key="3">
    <source>
        <dbReference type="EMBL" id="MDC7788557.1"/>
    </source>
</evidence>
<sequence>MQLVPLLRAAAVAVLASGALGLGPAQAQQPAPSAVAAARELIILKGGNAMFDPIVAGVIEFVKNSYVPTNPQLAGPLNEVAAKLRKDYDGKRAELLGEVAKVYAEKFTEAELKELVAFYKSPLGKKMSTEEPVAIDQSLKNAQVWADSFSGEVMSKFREEMKKKGHDL</sequence>
<evidence type="ECO:0000313" key="4">
    <source>
        <dbReference type="Proteomes" id="UP001165652"/>
    </source>
</evidence>
<comment type="caution">
    <text evidence="3">The sequence shown here is derived from an EMBL/GenBank/DDBJ whole genome shotgun (WGS) entry which is preliminary data.</text>
</comment>
<name>A0ABT5JG56_RHOTP</name>
<feature type="domain" description="DUF2059" evidence="2">
    <location>
        <begin position="94"/>
        <end position="149"/>
    </location>
</feature>
<reference evidence="3" key="1">
    <citation type="journal article" date="2023" name="Microbiol Resour">
        <title>Genome Sequences of Rhodoplanes serenus and Two Thermotolerant Strains, Rhodoplanes tepidamans and 'Rhodoplanes cryptolactis,' Further Refine the Genus.</title>
        <authorList>
            <person name="Rayyan A.A."/>
            <person name="Kyndt J.A."/>
        </authorList>
    </citation>
    <scope>NUCLEOTIDE SEQUENCE</scope>
    <source>
        <strain evidence="3">DSM 9987</strain>
    </source>
</reference>
<reference evidence="3" key="2">
    <citation type="submission" date="2023-02" db="EMBL/GenBank/DDBJ databases">
        <authorList>
            <person name="Rayyan A."/>
            <person name="Meyer T."/>
            <person name="Kyndt J.A."/>
        </authorList>
    </citation>
    <scope>NUCLEOTIDE SEQUENCE</scope>
    <source>
        <strain evidence="3">DSM 9987</strain>
    </source>
</reference>
<protein>
    <submittedName>
        <fullName evidence="3">DUF2059 domain-containing protein</fullName>
    </submittedName>
</protein>
<dbReference type="RefSeq" id="WP_272779392.1">
    <property type="nucleotide sequence ID" value="NZ_JAQQLI010000046.1"/>
</dbReference>
<dbReference type="InterPro" id="IPR018637">
    <property type="entry name" value="DUF2059"/>
</dbReference>
<accession>A0ABT5JG56</accession>
<feature type="signal peptide" evidence="1">
    <location>
        <begin position="1"/>
        <end position="27"/>
    </location>
</feature>
<dbReference type="Pfam" id="PF09832">
    <property type="entry name" value="DUF2059"/>
    <property type="match status" value="1"/>
</dbReference>
<dbReference type="Proteomes" id="UP001165652">
    <property type="component" value="Unassembled WGS sequence"/>
</dbReference>
<organism evidence="3 4">
    <name type="scientific">Rhodoplanes tepidamans</name>
    <name type="common">Rhodoplanes cryptolactis</name>
    <dbReference type="NCBI Taxonomy" id="200616"/>
    <lineage>
        <taxon>Bacteria</taxon>
        <taxon>Pseudomonadati</taxon>
        <taxon>Pseudomonadota</taxon>
        <taxon>Alphaproteobacteria</taxon>
        <taxon>Hyphomicrobiales</taxon>
        <taxon>Nitrobacteraceae</taxon>
        <taxon>Rhodoplanes</taxon>
    </lineage>
</organism>
<keyword evidence="1" id="KW-0732">Signal</keyword>
<evidence type="ECO:0000256" key="1">
    <source>
        <dbReference type="SAM" id="SignalP"/>
    </source>
</evidence>
<keyword evidence="4" id="KW-1185">Reference proteome</keyword>
<dbReference type="EMBL" id="JAQQLI010000046">
    <property type="protein sequence ID" value="MDC7788557.1"/>
    <property type="molecule type" value="Genomic_DNA"/>
</dbReference>
<evidence type="ECO:0000259" key="2">
    <source>
        <dbReference type="Pfam" id="PF09832"/>
    </source>
</evidence>